<accession>A0A4R1F4F9</accession>
<dbReference type="EMBL" id="SMFQ01000002">
    <property type="protein sequence ID" value="TCJ89176.1"/>
    <property type="molecule type" value="Genomic_DNA"/>
</dbReference>
<dbReference type="SUPFAM" id="SSF53067">
    <property type="entry name" value="Actin-like ATPase domain"/>
    <property type="match status" value="1"/>
</dbReference>
<dbReference type="CDD" id="cd24098">
    <property type="entry name" value="ASKHA_NBD_TobZ_N"/>
    <property type="match status" value="1"/>
</dbReference>
<proteinExistence type="inferred from homology"/>
<evidence type="ECO:0000259" key="2">
    <source>
        <dbReference type="Pfam" id="PF02543"/>
    </source>
</evidence>
<dbReference type="OrthoDB" id="9780777at2"/>
<gene>
    <name evidence="4" type="ORF">EV695_1037</name>
</gene>
<protein>
    <submittedName>
        <fullName evidence="4">Carbamoyltransferase</fullName>
    </submittedName>
</protein>
<dbReference type="InterPro" id="IPR051338">
    <property type="entry name" value="NodU/CmcH_Carbamoyltrnsfr"/>
</dbReference>
<evidence type="ECO:0000313" key="4">
    <source>
        <dbReference type="EMBL" id="TCJ89176.1"/>
    </source>
</evidence>
<keyword evidence="4" id="KW-0808">Transferase</keyword>
<dbReference type="Gene3D" id="3.90.870.20">
    <property type="entry name" value="Carbamoyltransferase, C-terminal domain"/>
    <property type="match status" value="1"/>
</dbReference>
<dbReference type="Pfam" id="PF02543">
    <property type="entry name" value="Carbam_trans_N"/>
    <property type="match status" value="1"/>
</dbReference>
<dbReference type="InterPro" id="IPR031730">
    <property type="entry name" value="Carbam_trans_C"/>
</dbReference>
<dbReference type="Proteomes" id="UP000294887">
    <property type="component" value="Unassembled WGS sequence"/>
</dbReference>
<comment type="similarity">
    <text evidence="1">Belongs to the NodU/CmcH family.</text>
</comment>
<dbReference type="GO" id="GO:0016740">
    <property type="term" value="F:transferase activity"/>
    <property type="evidence" value="ECO:0007669"/>
    <property type="project" value="UniProtKB-KW"/>
</dbReference>
<dbReference type="PANTHER" id="PTHR34847">
    <property type="entry name" value="NODULATION PROTEIN U"/>
    <property type="match status" value="1"/>
</dbReference>
<evidence type="ECO:0000313" key="5">
    <source>
        <dbReference type="Proteomes" id="UP000294887"/>
    </source>
</evidence>
<reference evidence="4 5" key="1">
    <citation type="submission" date="2019-03" db="EMBL/GenBank/DDBJ databases">
        <title>Genomic Encyclopedia of Type Strains, Phase IV (KMG-IV): sequencing the most valuable type-strain genomes for metagenomic binning, comparative biology and taxonomic classification.</title>
        <authorList>
            <person name="Goeker M."/>
        </authorList>
    </citation>
    <scope>NUCLEOTIDE SEQUENCE [LARGE SCALE GENOMIC DNA]</scope>
    <source>
        <strain evidence="4 5">DSM 24830</strain>
    </source>
</reference>
<dbReference type="InterPro" id="IPR038152">
    <property type="entry name" value="Carbam_trans_C_sf"/>
</dbReference>
<organism evidence="4 5">
    <name type="scientific">Cocleimonas flava</name>
    <dbReference type="NCBI Taxonomy" id="634765"/>
    <lineage>
        <taxon>Bacteria</taxon>
        <taxon>Pseudomonadati</taxon>
        <taxon>Pseudomonadota</taxon>
        <taxon>Gammaproteobacteria</taxon>
        <taxon>Thiotrichales</taxon>
        <taxon>Thiotrichaceae</taxon>
        <taxon>Cocleimonas</taxon>
    </lineage>
</organism>
<dbReference type="PANTHER" id="PTHR34847:SF1">
    <property type="entry name" value="NODULATION PROTEIN U"/>
    <property type="match status" value="1"/>
</dbReference>
<dbReference type="InterPro" id="IPR043129">
    <property type="entry name" value="ATPase_NBD"/>
</dbReference>
<dbReference type="RefSeq" id="WP_131904823.1">
    <property type="nucleotide sequence ID" value="NZ_BAAAFU010000008.1"/>
</dbReference>
<evidence type="ECO:0000259" key="3">
    <source>
        <dbReference type="Pfam" id="PF16861"/>
    </source>
</evidence>
<dbReference type="InterPro" id="IPR003696">
    <property type="entry name" value="Carbtransf_dom"/>
</dbReference>
<feature type="domain" description="Carbamoyltransferase C-terminal" evidence="3">
    <location>
        <begin position="406"/>
        <end position="595"/>
    </location>
</feature>
<dbReference type="AlphaFoldDB" id="A0A4R1F4F9"/>
<keyword evidence="5" id="KW-1185">Reference proteome</keyword>
<dbReference type="Gene3D" id="3.30.420.40">
    <property type="match status" value="2"/>
</dbReference>
<comment type="caution">
    <text evidence="4">The sequence shown here is derived from an EMBL/GenBank/DDBJ whole genome shotgun (WGS) entry which is preliminary data.</text>
</comment>
<dbReference type="Pfam" id="PF16861">
    <property type="entry name" value="Carbam_trans_C"/>
    <property type="match status" value="1"/>
</dbReference>
<evidence type="ECO:0000256" key="1">
    <source>
        <dbReference type="ARBA" id="ARBA00006129"/>
    </source>
</evidence>
<sequence length="614" mass="69462">MKTYILGLSAYYHDSAAALVCDGEVVAAAQEERFTRKKHDPAFPAHAIKYCLKEAGINHNDISSVVFYDKPLLKFERLLETYLSYAPSGFRSFLTAMPIWLKDKLFLKKTLKRELSSVFSIGENEIPELLFNEHHQSHAASAFFPSPYEKAAVLCLDGVGEWATTSMWIGDGNELTPQWEIDFPHSLGLLYSAFTYYTGFRVNSGEYKLMGLAPYGEPKYVDLILDNLIDLKEDGTFKLNMKYFNYATGLTMTNKKFADLFGAPAREPEGELTQKEMDIARSIQWVTEEVVLRLGRSVHKETGLDYLCLAGGVALNCVSNGRLLREGPFKGIWIQPAAGDAGGAVGAALSAYHQYMDKPRTLQLPDATKGSYLGPKFSNEQITSYLDKIGADYTHVEDDQLMPKLAEVMQGEKVVGWFQGRMEFGPRSLGARSIIGDARSTKMQTVMNLKIKYRESFRPFAPVVKFDKVSEWFEHEGPSPYMLIVAPVKEDKRNLMSAEQDKLFGIDKLNIPRSQIPAVTHVDYSARVQTVHPETNPRFYHLLDAFEEKTGCPVLVNTSFNVRGEPIVNTPEDAYRCFMRTEMDYLVMENILIDKTTQPEWKEEGDWRNEFALD</sequence>
<name>A0A4R1F4F9_9GAMM</name>
<feature type="domain" description="Carbamoyltransferase" evidence="2">
    <location>
        <begin position="5"/>
        <end position="349"/>
    </location>
</feature>